<comment type="subcellular location">
    <subcellularLocation>
        <location evidence="1">Nucleus</location>
    </subcellularLocation>
</comment>
<dbReference type="Gene3D" id="1.10.10.10">
    <property type="entry name" value="Winged helix-like DNA-binding domain superfamily/Winged helix DNA-binding domain"/>
    <property type="match status" value="1"/>
</dbReference>
<evidence type="ECO:0000256" key="1">
    <source>
        <dbReference type="ARBA" id="ARBA00004123"/>
    </source>
</evidence>
<dbReference type="Gene3D" id="1.10.10.60">
    <property type="entry name" value="Homeodomain-like"/>
    <property type="match status" value="1"/>
</dbReference>
<evidence type="ECO:0000313" key="4">
    <source>
        <dbReference type="EMBL" id="KAK9720045.1"/>
    </source>
</evidence>
<evidence type="ECO:0000256" key="2">
    <source>
        <dbReference type="SAM" id="MobiDB-lite"/>
    </source>
</evidence>
<dbReference type="InterPro" id="IPR036388">
    <property type="entry name" value="WH-like_DNA-bd_sf"/>
</dbReference>
<gene>
    <name evidence="4" type="ORF">QE152_g22304</name>
</gene>
<proteinExistence type="predicted"/>
<dbReference type="PANTHER" id="PTHR34415:SF1">
    <property type="entry name" value="INTEGRASE CATALYTIC DOMAIN-CONTAINING PROTEIN"/>
    <property type="match status" value="1"/>
</dbReference>
<feature type="domain" description="DUF7869" evidence="3">
    <location>
        <begin position="501"/>
        <end position="666"/>
    </location>
</feature>
<dbReference type="InterPro" id="IPR009057">
    <property type="entry name" value="Homeodomain-like_sf"/>
</dbReference>
<dbReference type="Proteomes" id="UP001458880">
    <property type="component" value="Unassembled WGS sequence"/>
</dbReference>
<sequence>MLTVLAQQRHLNDKESNAFAINPATKCCPLHEVVEIGDEITLRNAATEQRIPNGCICYEPGPVHGMCPLHEMDAFNANQVMGELNDDFLDILANIKFDDDNTTIVNISQPADNINVIIRNPLIQSQGMSDKNKKTTFNTTFISLDVKIQILDRLIKGEKASHIAKTQNLNEATVRTINKNEKKIRTAVAQGSSTSAKYAARPHTPVIEKKEKALSIWIDDSGRNRPVIEKKEKALSIWIDDSGRNRIALDGNIIRQKALKIYKHLKENGESSTAESYLLKIYKHLKENGESSTAESYLKKKNLDFNVLLLLDNAPGHPRDKNKHDLITNDEIKSIVDNNSLQLPTEYALDDNFRDRDTNDKLEQPHTWFNCKDREDDKNNVIKKKTDYAMNNLTLGELSLICNMLGMDNNANNKEELIDFLCKKLDDVSVLTEKDVSNANNKEELIDFLCKKLDDVSVLTEKDVSNNDDNGEQNDVNTQQLNYYHFAIVNGSSKGKLDPSHVFSYLWLETDAPKDSNAIASAVHHCLKNFRFTETTKIVRLFADGCGGQNKNVTMMAMLSSWLLQDAPKMIETVEFIFPIVGHSFMPPDRVFGVIEKQLRKKSVIVNPVEYDQIIENYATIRKIQAWNIFDWRTEATRVLKRPAAWHFQFNKMKRFIFNKSSKDNVLLRGEPHYFTDFGMAKGVCKKGNKISFLSPKSPPYGRQLKGDKSSINKLLVTHFGANWQLNSNLELYKKILFAAENVNNELVGAEEPEATANEESCTNAVGSENVNNELVGAEEPEATANEESCTNAVGYDLG</sequence>
<dbReference type="InterPro" id="IPR057191">
    <property type="entry name" value="DUF7869"/>
</dbReference>
<evidence type="ECO:0000259" key="3">
    <source>
        <dbReference type="Pfam" id="PF25273"/>
    </source>
</evidence>
<accession>A0AAW1KLJ2</accession>
<dbReference type="SUPFAM" id="SSF46689">
    <property type="entry name" value="Homeodomain-like"/>
    <property type="match status" value="1"/>
</dbReference>
<dbReference type="EMBL" id="JASPKY010000214">
    <property type="protein sequence ID" value="KAK9720045.1"/>
    <property type="molecule type" value="Genomic_DNA"/>
</dbReference>
<comment type="caution">
    <text evidence="4">The sequence shown here is derived from an EMBL/GenBank/DDBJ whole genome shotgun (WGS) entry which is preliminary data.</text>
</comment>
<evidence type="ECO:0000313" key="5">
    <source>
        <dbReference type="Proteomes" id="UP001458880"/>
    </source>
</evidence>
<dbReference type="AlphaFoldDB" id="A0AAW1KLJ2"/>
<dbReference type="GO" id="GO:0005634">
    <property type="term" value="C:nucleus"/>
    <property type="evidence" value="ECO:0007669"/>
    <property type="project" value="UniProtKB-SubCell"/>
</dbReference>
<organism evidence="4 5">
    <name type="scientific">Popillia japonica</name>
    <name type="common">Japanese beetle</name>
    <dbReference type="NCBI Taxonomy" id="7064"/>
    <lineage>
        <taxon>Eukaryota</taxon>
        <taxon>Metazoa</taxon>
        <taxon>Ecdysozoa</taxon>
        <taxon>Arthropoda</taxon>
        <taxon>Hexapoda</taxon>
        <taxon>Insecta</taxon>
        <taxon>Pterygota</taxon>
        <taxon>Neoptera</taxon>
        <taxon>Endopterygota</taxon>
        <taxon>Coleoptera</taxon>
        <taxon>Polyphaga</taxon>
        <taxon>Scarabaeiformia</taxon>
        <taxon>Scarabaeidae</taxon>
        <taxon>Rutelinae</taxon>
        <taxon>Popillia</taxon>
    </lineage>
</organism>
<reference evidence="4 5" key="1">
    <citation type="journal article" date="2024" name="BMC Genomics">
        <title>De novo assembly and annotation of Popillia japonica's genome with initial clues to its potential as an invasive pest.</title>
        <authorList>
            <person name="Cucini C."/>
            <person name="Boschi S."/>
            <person name="Funari R."/>
            <person name="Cardaioli E."/>
            <person name="Iannotti N."/>
            <person name="Marturano G."/>
            <person name="Paoli F."/>
            <person name="Bruttini M."/>
            <person name="Carapelli A."/>
            <person name="Frati F."/>
            <person name="Nardi F."/>
        </authorList>
    </citation>
    <scope>NUCLEOTIDE SEQUENCE [LARGE SCALE GENOMIC DNA]</scope>
    <source>
        <strain evidence="4">DMR45628</strain>
    </source>
</reference>
<name>A0AAW1KLJ2_POPJA</name>
<protein>
    <recommendedName>
        <fullName evidence="3">DUF7869 domain-containing protein</fullName>
    </recommendedName>
</protein>
<feature type="region of interest" description="Disordered" evidence="2">
    <location>
        <begin position="780"/>
        <end position="799"/>
    </location>
</feature>
<dbReference type="PANTHER" id="PTHR34415">
    <property type="entry name" value="INTEGRASE CATALYTIC DOMAIN-CONTAINING PROTEIN"/>
    <property type="match status" value="1"/>
</dbReference>
<dbReference type="Pfam" id="PF25273">
    <property type="entry name" value="DUF7869"/>
    <property type="match status" value="1"/>
</dbReference>
<keyword evidence="5" id="KW-1185">Reference proteome</keyword>